<evidence type="ECO:0000256" key="1">
    <source>
        <dbReference type="SAM" id="Coils"/>
    </source>
</evidence>
<dbReference type="Proteomes" id="UP000189137">
    <property type="component" value="Unassembled WGS sequence"/>
</dbReference>
<reference evidence="2 3" key="1">
    <citation type="submission" date="2017-02" db="EMBL/GenBank/DDBJ databases">
        <authorList>
            <consortium name="Pathogen Informatics"/>
        </authorList>
    </citation>
    <scope>NUCLEOTIDE SEQUENCE [LARGE SCALE GENOMIC DNA]</scope>
    <source>
        <strain evidence="2 3">VRECD0157</strain>
    </source>
</reference>
<gene>
    <name evidence="2" type="ORF">SAMEA3375112_03353</name>
</gene>
<keyword evidence="1" id="KW-0175">Coiled coil</keyword>
<name>A0A9X8RLK6_CLODI</name>
<accession>A0A9X8RLK6</accession>
<protein>
    <submittedName>
        <fullName evidence="2">Uncharacterized protein</fullName>
    </submittedName>
</protein>
<dbReference type="EMBL" id="FUPS01000014">
    <property type="protein sequence ID" value="SJS98919.1"/>
    <property type="molecule type" value="Genomic_DNA"/>
</dbReference>
<organism evidence="2 3">
    <name type="scientific">Clostridioides difficile</name>
    <name type="common">Peptoclostridium difficile</name>
    <dbReference type="NCBI Taxonomy" id="1496"/>
    <lineage>
        <taxon>Bacteria</taxon>
        <taxon>Bacillati</taxon>
        <taxon>Bacillota</taxon>
        <taxon>Clostridia</taxon>
        <taxon>Peptostreptococcales</taxon>
        <taxon>Peptostreptococcaceae</taxon>
        <taxon>Clostridioides</taxon>
    </lineage>
</organism>
<feature type="coiled-coil region" evidence="1">
    <location>
        <begin position="96"/>
        <end position="123"/>
    </location>
</feature>
<dbReference type="RefSeq" id="WP_021394661.1">
    <property type="nucleotide sequence ID" value="NZ_BIQW01000005.1"/>
</dbReference>
<evidence type="ECO:0000313" key="2">
    <source>
        <dbReference type="EMBL" id="SJS98919.1"/>
    </source>
</evidence>
<evidence type="ECO:0000313" key="3">
    <source>
        <dbReference type="Proteomes" id="UP000189137"/>
    </source>
</evidence>
<sequence>MNSDNKIITLKEQIKLKKEKLDSIKKFTPKTNCILNWNNKKINIQVLKKDELILLASMLHSYNMSSKNLGFNLVMSGYDVQDWIDDIKSKLDILTINEERSKLEEMEIKLMELLSNEKKVELEINKIESML</sequence>
<proteinExistence type="predicted"/>
<comment type="caution">
    <text evidence="2">The sequence shown here is derived from an EMBL/GenBank/DDBJ whole genome shotgun (WGS) entry which is preliminary data.</text>
</comment>
<dbReference type="AlphaFoldDB" id="A0A9X8RLK6"/>